<dbReference type="PROSITE" id="PS01075">
    <property type="entry name" value="ACETATE_KINASE_1"/>
    <property type="match status" value="1"/>
</dbReference>
<dbReference type="EMBL" id="AYZM01000178">
    <property type="protein sequence ID" value="KRN15540.1"/>
    <property type="molecule type" value="Genomic_DNA"/>
</dbReference>
<keyword evidence="6" id="KW-0479">Metal-binding</keyword>
<name>A0A0R2ETI8_9LACO</name>
<feature type="binding site" evidence="6">
    <location>
        <position position="16"/>
    </location>
    <ligand>
        <name>ATP</name>
        <dbReference type="ChEBI" id="CHEBI:30616"/>
    </ligand>
</feature>
<dbReference type="PRINTS" id="PR00471">
    <property type="entry name" value="ACETATEKNASE"/>
</dbReference>
<evidence type="ECO:0000256" key="6">
    <source>
        <dbReference type="HAMAP-Rule" id="MF_00020"/>
    </source>
</evidence>
<comment type="subcellular location">
    <subcellularLocation>
        <location evidence="6">Cytoplasm</location>
    </subcellularLocation>
</comment>
<feature type="binding site" evidence="6">
    <location>
        <begin position="283"/>
        <end position="285"/>
    </location>
    <ligand>
        <name>ATP</name>
        <dbReference type="ChEBI" id="CHEBI:30616"/>
    </ligand>
</feature>
<dbReference type="GO" id="GO:0000287">
    <property type="term" value="F:magnesium ion binding"/>
    <property type="evidence" value="ECO:0007669"/>
    <property type="project" value="UniProtKB-UniRule"/>
</dbReference>
<feature type="binding site" evidence="6">
    <location>
        <begin position="331"/>
        <end position="335"/>
    </location>
    <ligand>
        <name>ATP</name>
        <dbReference type="ChEBI" id="CHEBI:30616"/>
    </ligand>
</feature>
<dbReference type="NCBIfam" id="TIGR00016">
    <property type="entry name" value="ackA"/>
    <property type="match status" value="1"/>
</dbReference>
<dbReference type="PIRSF" id="PIRSF000722">
    <property type="entry name" value="Acetate_prop_kin"/>
    <property type="match status" value="1"/>
</dbReference>
<dbReference type="Pfam" id="PF00871">
    <property type="entry name" value="Acetate_kinase"/>
    <property type="match status" value="1"/>
</dbReference>
<protein>
    <recommendedName>
        <fullName evidence="6">Acetate kinase</fullName>
        <ecNumber evidence="6">2.7.2.1</ecNumber>
    </recommendedName>
    <alternativeName>
        <fullName evidence="6">Acetokinase</fullName>
    </alternativeName>
</protein>
<dbReference type="RefSeq" id="WP_054734627.1">
    <property type="nucleotide sequence ID" value="NZ_AYZM01000178.1"/>
</dbReference>
<dbReference type="STRING" id="1423804.FD14_GL002883"/>
<keyword evidence="9" id="KW-1185">Reference proteome</keyword>
<feature type="binding site" evidence="6">
    <location>
        <position position="9"/>
    </location>
    <ligand>
        <name>Mg(2+)</name>
        <dbReference type="ChEBI" id="CHEBI:18420"/>
    </ligand>
</feature>
<dbReference type="GO" id="GO:0005737">
    <property type="term" value="C:cytoplasm"/>
    <property type="evidence" value="ECO:0007669"/>
    <property type="project" value="UniProtKB-SubCell"/>
</dbReference>
<dbReference type="PANTHER" id="PTHR21060">
    <property type="entry name" value="ACETATE KINASE"/>
    <property type="match status" value="1"/>
</dbReference>
<dbReference type="PROSITE" id="PS01076">
    <property type="entry name" value="ACETATE_KINASE_2"/>
    <property type="match status" value="1"/>
</dbReference>
<keyword evidence="5 6" id="KW-0067">ATP-binding</keyword>
<evidence type="ECO:0000256" key="7">
    <source>
        <dbReference type="RuleBase" id="RU003835"/>
    </source>
</evidence>
<feature type="active site" description="Proton donor/acceptor" evidence="6">
    <location>
        <position position="149"/>
    </location>
</feature>
<keyword evidence="2 6" id="KW-0808">Transferase</keyword>
<organism evidence="8 9">
    <name type="scientific">Secundilactobacillus similis DSM 23365 = JCM 2765</name>
    <dbReference type="NCBI Taxonomy" id="1423804"/>
    <lineage>
        <taxon>Bacteria</taxon>
        <taxon>Bacillati</taxon>
        <taxon>Bacillota</taxon>
        <taxon>Bacilli</taxon>
        <taxon>Lactobacillales</taxon>
        <taxon>Lactobacillaceae</taxon>
        <taxon>Secundilactobacillus</taxon>
    </lineage>
</organism>
<feature type="binding site" evidence="6">
    <location>
        <begin position="208"/>
        <end position="212"/>
    </location>
    <ligand>
        <name>ATP</name>
        <dbReference type="ChEBI" id="CHEBI:30616"/>
    </ligand>
</feature>
<dbReference type="InterPro" id="IPR023865">
    <property type="entry name" value="Aliphatic_acid_kinase_CS"/>
</dbReference>
<evidence type="ECO:0000313" key="9">
    <source>
        <dbReference type="Proteomes" id="UP000051442"/>
    </source>
</evidence>
<comment type="similarity">
    <text evidence="1 6 7">Belongs to the acetokinase family.</text>
</comment>
<dbReference type="AlphaFoldDB" id="A0A0R2ETI8"/>
<evidence type="ECO:0000256" key="1">
    <source>
        <dbReference type="ARBA" id="ARBA00008748"/>
    </source>
</evidence>
<dbReference type="Proteomes" id="UP000051442">
    <property type="component" value="Unassembled WGS sequence"/>
</dbReference>
<dbReference type="EC" id="2.7.2.1" evidence="6"/>
<dbReference type="InterPro" id="IPR000890">
    <property type="entry name" value="Aliphatic_acid_kin_short-chain"/>
</dbReference>
<feature type="site" description="Transition state stabilizer" evidence="6">
    <location>
        <position position="241"/>
    </location>
</feature>
<dbReference type="SUPFAM" id="SSF53067">
    <property type="entry name" value="Actin-like ATPase domain"/>
    <property type="match status" value="2"/>
</dbReference>
<dbReference type="Gene3D" id="3.30.420.40">
    <property type="match status" value="2"/>
</dbReference>
<evidence type="ECO:0000256" key="4">
    <source>
        <dbReference type="ARBA" id="ARBA00022777"/>
    </source>
</evidence>
<comment type="catalytic activity">
    <reaction evidence="6">
        <text>acetate + ATP = acetyl phosphate + ADP</text>
        <dbReference type="Rhea" id="RHEA:11352"/>
        <dbReference type="ChEBI" id="CHEBI:22191"/>
        <dbReference type="ChEBI" id="CHEBI:30089"/>
        <dbReference type="ChEBI" id="CHEBI:30616"/>
        <dbReference type="ChEBI" id="CHEBI:456216"/>
        <dbReference type="EC" id="2.7.2.1"/>
    </reaction>
</comment>
<dbReference type="InterPro" id="IPR004372">
    <property type="entry name" value="Ac/propionate_kinase"/>
</dbReference>
<reference evidence="8 9" key="1">
    <citation type="journal article" date="2015" name="Genome Announc.">
        <title>Expanding the biotechnology potential of lactobacilli through comparative genomics of 213 strains and associated genera.</title>
        <authorList>
            <person name="Sun Z."/>
            <person name="Harris H.M."/>
            <person name="McCann A."/>
            <person name="Guo C."/>
            <person name="Argimon S."/>
            <person name="Zhang W."/>
            <person name="Yang X."/>
            <person name="Jeffery I.B."/>
            <person name="Cooney J.C."/>
            <person name="Kagawa T.F."/>
            <person name="Liu W."/>
            <person name="Song Y."/>
            <person name="Salvetti E."/>
            <person name="Wrobel A."/>
            <person name="Rasinkangas P."/>
            <person name="Parkhill J."/>
            <person name="Rea M.C."/>
            <person name="O'Sullivan O."/>
            <person name="Ritari J."/>
            <person name="Douillard F.P."/>
            <person name="Paul Ross R."/>
            <person name="Yang R."/>
            <person name="Briner A.E."/>
            <person name="Felis G.E."/>
            <person name="de Vos W.M."/>
            <person name="Barrangou R."/>
            <person name="Klaenhammer T.R."/>
            <person name="Caufield P.W."/>
            <person name="Cui Y."/>
            <person name="Zhang H."/>
            <person name="O'Toole P.W."/>
        </authorList>
    </citation>
    <scope>NUCLEOTIDE SEQUENCE [LARGE SCALE GENOMIC DNA]</scope>
    <source>
        <strain evidence="8 9">DSM 23365</strain>
    </source>
</reference>
<comment type="function">
    <text evidence="6">Catalyzes the formation of acetyl phosphate from acetate and ATP. Can also catalyze the reverse reaction.</text>
</comment>
<dbReference type="HAMAP" id="MF_00020">
    <property type="entry name" value="Acetate_kinase"/>
    <property type="match status" value="1"/>
</dbReference>
<accession>A0A0R2ETI8</accession>
<feature type="site" description="Transition state stabilizer" evidence="6">
    <location>
        <position position="181"/>
    </location>
</feature>
<feature type="binding site" evidence="6">
    <location>
        <position position="382"/>
    </location>
    <ligand>
        <name>Mg(2+)</name>
        <dbReference type="ChEBI" id="CHEBI:18420"/>
    </ligand>
</feature>
<evidence type="ECO:0000256" key="2">
    <source>
        <dbReference type="ARBA" id="ARBA00022679"/>
    </source>
</evidence>
<dbReference type="OrthoDB" id="9802453at2"/>
<comment type="subunit">
    <text evidence="6">Homodimer.</text>
</comment>
<keyword evidence="6" id="KW-0460">Magnesium</keyword>
<evidence type="ECO:0000313" key="8">
    <source>
        <dbReference type="EMBL" id="KRN15540.1"/>
    </source>
</evidence>
<dbReference type="GO" id="GO:0008776">
    <property type="term" value="F:acetate kinase activity"/>
    <property type="evidence" value="ECO:0007669"/>
    <property type="project" value="UniProtKB-UniRule"/>
</dbReference>
<dbReference type="CDD" id="cd24010">
    <property type="entry name" value="ASKHA_NBD_AcK_PK"/>
    <property type="match status" value="1"/>
</dbReference>
<gene>
    <name evidence="6" type="primary">ackA</name>
    <name evidence="8" type="ORF">FD14_GL002883</name>
</gene>
<comment type="pathway">
    <text evidence="6">Metabolic intermediate biosynthesis; acetyl-CoA biosynthesis; acetyl-CoA from acetate: step 1/2.</text>
</comment>
<proteinExistence type="inferred from homology"/>
<keyword evidence="6" id="KW-0963">Cytoplasm</keyword>
<comment type="caution">
    <text evidence="8">The sequence shown here is derived from an EMBL/GenBank/DDBJ whole genome shotgun (WGS) entry which is preliminary data.</text>
</comment>
<comment type="cofactor">
    <cofactor evidence="6">
        <name>Mg(2+)</name>
        <dbReference type="ChEBI" id="CHEBI:18420"/>
    </cofactor>
    <cofactor evidence="6">
        <name>Mn(2+)</name>
        <dbReference type="ChEBI" id="CHEBI:29035"/>
    </cofactor>
    <text evidence="6">Mg(2+). Can also accept Mn(2+).</text>
</comment>
<evidence type="ECO:0000256" key="5">
    <source>
        <dbReference type="ARBA" id="ARBA00022840"/>
    </source>
</evidence>
<keyword evidence="4 6" id="KW-0418">Kinase</keyword>
<dbReference type="GO" id="GO:0006085">
    <property type="term" value="P:acetyl-CoA biosynthetic process"/>
    <property type="evidence" value="ECO:0007669"/>
    <property type="project" value="UniProtKB-UniRule"/>
</dbReference>
<feature type="binding site" evidence="6">
    <location>
        <position position="92"/>
    </location>
    <ligand>
        <name>substrate</name>
    </ligand>
</feature>
<dbReference type="PATRIC" id="fig|1423804.4.peg.3105"/>
<dbReference type="GO" id="GO:0005524">
    <property type="term" value="F:ATP binding"/>
    <property type="evidence" value="ECO:0007669"/>
    <property type="project" value="UniProtKB-KW"/>
</dbReference>
<dbReference type="GO" id="GO:0006083">
    <property type="term" value="P:acetate metabolic process"/>
    <property type="evidence" value="ECO:0007669"/>
    <property type="project" value="TreeGrafter"/>
</dbReference>
<dbReference type="InterPro" id="IPR043129">
    <property type="entry name" value="ATPase_NBD"/>
</dbReference>
<evidence type="ECO:0000256" key="3">
    <source>
        <dbReference type="ARBA" id="ARBA00022741"/>
    </source>
</evidence>
<keyword evidence="3 6" id="KW-0547">Nucleotide-binding</keyword>
<sequence>MSKKILAINAGSSSLKFKLYNMPEEEVLVSGLVDRIGHQDGVFSYKIAGQPDKHETTQPIEDHTAGVQLVIDALLGSGTIQDKSEIIGVGHRVSHGGRYYTQSVEVDDAVAKKIDELSVLSPLHNPVNLLGIEAFEKLLPEAKDVAVFDTSFHSTMPAKAYTYALPYKFYEEDGIRRYGFHGQSHQYVYGEAKRHLGEKATNKLISCHLGNGASICAVKNGKSVNTSMGFTPLAGLVMGTRSGDIDPEILPFIEEEHNMSPEDVRSMLNHDSGLKGISGVSNDVRDVLEAEKAGNDRAKLAMSIYIHQIQQFIGAYTTDLEGLETLVFTAGVGEHSAPVRSRVCANLGYLGVEIDEDKNLANDFEISTPNSRVKVLVIPTDEELIIARDTLKIVGA</sequence>
<dbReference type="UniPathway" id="UPA00340">
    <property type="reaction ID" value="UER00458"/>
</dbReference>
<dbReference type="PANTHER" id="PTHR21060:SF15">
    <property type="entry name" value="ACETATE KINASE-RELATED"/>
    <property type="match status" value="1"/>
</dbReference>